<protein>
    <submittedName>
        <fullName evidence="1">Uncharacterized protein</fullName>
    </submittedName>
</protein>
<name>A0A444C7L2_ENSVE</name>
<gene>
    <name evidence="1" type="ORF">BHM03_00000063</name>
</gene>
<sequence length="169" mass="17850">MVGTIQTVVVACSPSQTGGVEGAVPANRIWRAEEAADDDASHSPVAFPRTIFKAVVVSVAVDLRRRRMHPPRAASTAPAPLASCSSYSSVTTCSLSLSPRLRCLQIVFLASATVIFLVCVGSWLFLGGAHLVRGGAALLVIRGWNMSTATLQCYSMNCSRSHVGMTTLD</sequence>
<accession>A0A444C7L2</accession>
<dbReference type="Proteomes" id="UP000290560">
    <property type="component" value="Unassembled WGS sequence"/>
</dbReference>
<proteinExistence type="predicted"/>
<dbReference type="EMBL" id="KV875440">
    <property type="protein sequence ID" value="RZR70457.1"/>
    <property type="molecule type" value="Genomic_DNA"/>
</dbReference>
<reference evidence="1" key="1">
    <citation type="journal article" date="2018" name="Data Brief">
        <title>Genome sequence data from 17 accessions of Ensete ventricosum, a staple food crop for millions in Ethiopia.</title>
        <authorList>
            <person name="Yemataw Z."/>
            <person name="Muzemil S."/>
            <person name="Ambachew D."/>
            <person name="Tripathi L."/>
            <person name="Tesfaye K."/>
            <person name="Chala A."/>
            <person name="Farbos A."/>
            <person name="O'Neill P."/>
            <person name="Moore K."/>
            <person name="Grant M."/>
            <person name="Studholme D.J."/>
        </authorList>
    </citation>
    <scope>NUCLEOTIDE SEQUENCE [LARGE SCALE GENOMIC DNA]</scope>
    <source>
        <tissue evidence="1">Leaf</tissue>
    </source>
</reference>
<organism evidence="1">
    <name type="scientific">Ensete ventricosum</name>
    <name type="common">Abyssinian banana</name>
    <name type="synonym">Musa ensete</name>
    <dbReference type="NCBI Taxonomy" id="4639"/>
    <lineage>
        <taxon>Eukaryota</taxon>
        <taxon>Viridiplantae</taxon>
        <taxon>Streptophyta</taxon>
        <taxon>Embryophyta</taxon>
        <taxon>Tracheophyta</taxon>
        <taxon>Spermatophyta</taxon>
        <taxon>Magnoliopsida</taxon>
        <taxon>Liliopsida</taxon>
        <taxon>Zingiberales</taxon>
        <taxon>Musaceae</taxon>
        <taxon>Ensete</taxon>
    </lineage>
</organism>
<dbReference type="AlphaFoldDB" id="A0A444C7L2"/>
<evidence type="ECO:0000313" key="1">
    <source>
        <dbReference type="EMBL" id="RZR70457.1"/>
    </source>
</evidence>